<dbReference type="GO" id="GO:0004843">
    <property type="term" value="F:cysteine-type deubiquitinase activity"/>
    <property type="evidence" value="ECO:0007669"/>
    <property type="project" value="InterPro"/>
</dbReference>
<dbReference type="PANTHER" id="PTHR24006">
    <property type="entry name" value="UBIQUITIN CARBOXYL-TERMINAL HYDROLASE"/>
    <property type="match status" value="1"/>
</dbReference>
<dbReference type="PROSITE" id="PS50235">
    <property type="entry name" value="USP_3"/>
    <property type="match status" value="1"/>
</dbReference>
<reference evidence="2" key="1">
    <citation type="submission" date="2023-09" db="UniProtKB">
        <authorList>
            <consortium name="Ensembl"/>
        </authorList>
    </citation>
    <scope>IDENTIFICATION</scope>
</reference>
<dbReference type="GO" id="GO:0005829">
    <property type="term" value="C:cytosol"/>
    <property type="evidence" value="ECO:0007669"/>
    <property type="project" value="TreeGrafter"/>
</dbReference>
<organism evidence="2">
    <name type="scientific">Stegastes partitus</name>
    <name type="common">bicolor damselfish</name>
    <dbReference type="NCBI Taxonomy" id="144197"/>
    <lineage>
        <taxon>Eukaryota</taxon>
        <taxon>Metazoa</taxon>
        <taxon>Chordata</taxon>
        <taxon>Craniata</taxon>
        <taxon>Vertebrata</taxon>
        <taxon>Euteleostomi</taxon>
        <taxon>Actinopterygii</taxon>
        <taxon>Neopterygii</taxon>
        <taxon>Teleostei</taxon>
        <taxon>Neoteleostei</taxon>
        <taxon>Acanthomorphata</taxon>
        <taxon>Ovalentaria</taxon>
        <taxon>Pomacentridae</taxon>
        <taxon>Stegastes</taxon>
    </lineage>
</organism>
<dbReference type="STRING" id="144197.ENSSPAP00000001186"/>
<dbReference type="InterPro" id="IPR038765">
    <property type="entry name" value="Papain-like_cys_pep_sf"/>
</dbReference>
<dbReference type="InterPro" id="IPR050164">
    <property type="entry name" value="Peptidase_C19"/>
</dbReference>
<dbReference type="GO" id="GO:0016579">
    <property type="term" value="P:protein deubiquitination"/>
    <property type="evidence" value="ECO:0007669"/>
    <property type="project" value="InterPro"/>
</dbReference>
<sequence length="308" mass="34253">MHGGRLQVEANISGQLNPTIAKTLCSEELVCFGLPNLAQTCYMNSTLGRRRELHKAVPMCGDNVGVSLFSNKVEKRLVLTAFKETVAEFNSEFQDDCQKDAHEFLSCLLNMIKSLSLDLQMAAAFMGEAYTCPVGAHISFEMLNTRTCKGCGCQSMREEQYLNLSLVPAGSVSQSLQEYLKEGQLDFQCSRGAGESIEQLSFLILPNVLILQLKRFRFTLTFCLEKVSIPVVLTRELVVNPENTITQTGTRYSLVSIVSHLGSTTHSGHSIYIPYATSQGRVIDQIIAFISSILYSLGFPSKYQYLYH</sequence>
<dbReference type="Pfam" id="PF00443">
    <property type="entry name" value="UCH"/>
    <property type="match status" value="1"/>
</dbReference>
<dbReference type="PANTHER" id="PTHR24006:SF711">
    <property type="entry name" value="UBIQUITIN CARBOXYL-TERMINAL HYDROLASE 29"/>
    <property type="match status" value="1"/>
</dbReference>
<evidence type="ECO:0000313" key="2">
    <source>
        <dbReference type="Ensembl" id="ENSSPAP00000001186.1"/>
    </source>
</evidence>
<dbReference type="CDD" id="cd02257">
    <property type="entry name" value="Peptidase_C19"/>
    <property type="match status" value="1"/>
</dbReference>
<dbReference type="GO" id="GO:0000082">
    <property type="term" value="P:G1/S transition of mitotic cell cycle"/>
    <property type="evidence" value="ECO:0007669"/>
    <property type="project" value="TreeGrafter"/>
</dbReference>
<dbReference type="GO" id="GO:0005634">
    <property type="term" value="C:nucleus"/>
    <property type="evidence" value="ECO:0007669"/>
    <property type="project" value="TreeGrafter"/>
</dbReference>
<dbReference type="GeneTree" id="ENSGT00910000144882"/>
<dbReference type="AlphaFoldDB" id="A0A3B4Z1W7"/>
<evidence type="ECO:0000259" key="1">
    <source>
        <dbReference type="PROSITE" id="PS50235"/>
    </source>
</evidence>
<dbReference type="Ensembl" id="ENSSPAT00000001207.1">
    <property type="protein sequence ID" value="ENSSPAP00000001186.1"/>
    <property type="gene ID" value="ENSSPAG00000000904.1"/>
</dbReference>
<protein>
    <recommendedName>
        <fullName evidence="1">USP domain-containing protein</fullName>
    </recommendedName>
</protein>
<feature type="domain" description="USP" evidence="1">
    <location>
        <begin position="32"/>
        <end position="308"/>
    </location>
</feature>
<name>A0A3B4Z1W7_9TELE</name>
<proteinExistence type="predicted"/>
<dbReference type="Gene3D" id="3.90.70.10">
    <property type="entry name" value="Cysteine proteinases"/>
    <property type="match status" value="1"/>
</dbReference>
<dbReference type="InterPro" id="IPR001394">
    <property type="entry name" value="Peptidase_C19_UCH"/>
</dbReference>
<accession>A0A3B4Z1W7</accession>
<dbReference type="SUPFAM" id="SSF54001">
    <property type="entry name" value="Cysteine proteinases"/>
    <property type="match status" value="1"/>
</dbReference>
<dbReference type="InterPro" id="IPR028889">
    <property type="entry name" value="USP"/>
</dbReference>